<accession>A0A919R1C3</accession>
<protein>
    <submittedName>
        <fullName evidence="8">DNA-binding response regulator</fullName>
    </submittedName>
</protein>
<dbReference type="InterPro" id="IPR039420">
    <property type="entry name" value="WalR-like"/>
</dbReference>
<evidence type="ECO:0000259" key="6">
    <source>
        <dbReference type="PROSITE" id="PS50043"/>
    </source>
</evidence>
<dbReference type="Pfam" id="PF00072">
    <property type="entry name" value="Response_reg"/>
    <property type="match status" value="1"/>
</dbReference>
<keyword evidence="2" id="KW-0805">Transcription regulation</keyword>
<proteinExistence type="predicted"/>
<evidence type="ECO:0000313" key="9">
    <source>
        <dbReference type="Proteomes" id="UP000655287"/>
    </source>
</evidence>
<dbReference type="SUPFAM" id="SSF46894">
    <property type="entry name" value="C-terminal effector domain of the bipartite response regulators"/>
    <property type="match status" value="1"/>
</dbReference>
<dbReference type="EMBL" id="BOOU01000044">
    <property type="protein sequence ID" value="GII77946.1"/>
    <property type="molecule type" value="Genomic_DNA"/>
</dbReference>
<dbReference type="SMART" id="SM00421">
    <property type="entry name" value="HTH_LUXR"/>
    <property type="match status" value="1"/>
</dbReference>
<feature type="domain" description="HTH luxR-type" evidence="6">
    <location>
        <begin position="160"/>
        <end position="225"/>
    </location>
</feature>
<dbReference type="PROSITE" id="PS50043">
    <property type="entry name" value="HTH_LUXR_2"/>
    <property type="match status" value="1"/>
</dbReference>
<dbReference type="GO" id="GO:0000160">
    <property type="term" value="P:phosphorelay signal transduction system"/>
    <property type="evidence" value="ECO:0007669"/>
    <property type="project" value="InterPro"/>
</dbReference>
<comment type="caution">
    <text evidence="8">The sequence shown here is derived from an EMBL/GenBank/DDBJ whole genome shotgun (WGS) entry which is preliminary data.</text>
</comment>
<dbReference type="InterPro" id="IPR016032">
    <property type="entry name" value="Sig_transdc_resp-reg_C-effctor"/>
</dbReference>
<dbReference type="AlphaFoldDB" id="A0A919R1C3"/>
<organism evidence="8 9">
    <name type="scientific">Sphaerisporangium rufum</name>
    <dbReference type="NCBI Taxonomy" id="1381558"/>
    <lineage>
        <taxon>Bacteria</taxon>
        <taxon>Bacillati</taxon>
        <taxon>Actinomycetota</taxon>
        <taxon>Actinomycetes</taxon>
        <taxon>Streptosporangiales</taxon>
        <taxon>Streptosporangiaceae</taxon>
        <taxon>Sphaerisporangium</taxon>
    </lineage>
</organism>
<dbReference type="InterPro" id="IPR001789">
    <property type="entry name" value="Sig_transdc_resp-reg_receiver"/>
</dbReference>
<dbReference type="SMART" id="SM00448">
    <property type="entry name" value="REC"/>
    <property type="match status" value="1"/>
</dbReference>
<keyword evidence="3 8" id="KW-0238">DNA-binding</keyword>
<keyword evidence="4" id="KW-0804">Transcription</keyword>
<keyword evidence="9" id="KW-1185">Reference proteome</keyword>
<dbReference type="Gene3D" id="3.40.50.2300">
    <property type="match status" value="1"/>
</dbReference>
<dbReference type="SUPFAM" id="SSF52172">
    <property type="entry name" value="CheY-like"/>
    <property type="match status" value="1"/>
</dbReference>
<dbReference type="PANTHER" id="PTHR43214:SF24">
    <property type="entry name" value="TRANSCRIPTIONAL REGULATORY PROTEIN NARL-RELATED"/>
    <property type="match status" value="1"/>
</dbReference>
<dbReference type="PRINTS" id="PR00038">
    <property type="entry name" value="HTHLUXR"/>
</dbReference>
<feature type="domain" description="Response regulatory" evidence="7">
    <location>
        <begin position="15"/>
        <end position="133"/>
    </location>
</feature>
<evidence type="ECO:0000256" key="3">
    <source>
        <dbReference type="ARBA" id="ARBA00023125"/>
    </source>
</evidence>
<dbReference type="PROSITE" id="PS00622">
    <property type="entry name" value="HTH_LUXR_1"/>
    <property type="match status" value="1"/>
</dbReference>
<evidence type="ECO:0000256" key="1">
    <source>
        <dbReference type="ARBA" id="ARBA00022553"/>
    </source>
</evidence>
<evidence type="ECO:0000256" key="2">
    <source>
        <dbReference type="ARBA" id="ARBA00023015"/>
    </source>
</evidence>
<dbReference type="InterPro" id="IPR000792">
    <property type="entry name" value="Tscrpt_reg_LuxR_C"/>
</dbReference>
<dbReference type="PROSITE" id="PS50110">
    <property type="entry name" value="RESPONSE_REGULATORY"/>
    <property type="match status" value="1"/>
</dbReference>
<gene>
    <name evidence="8" type="ORF">Sru01_29280</name>
</gene>
<dbReference type="CDD" id="cd06170">
    <property type="entry name" value="LuxR_C_like"/>
    <property type="match status" value="1"/>
</dbReference>
<sequence>MTPDTASHPQPSPVRVLIAEDQALVRESLKVLIDTTPGMATVGEAGTGAEAVLLARRHRPDVVLMDVRMPDMDGIEATRRICGAPDGAGVRVLILTTFDLDEYVYASLRAGASGFLLKSSSAAELLAAVQIVAAGQSLLAPTVTRRLITRFLQEAQPAPIVRDLNGITLREREVLTLVGEGMSNAEIAGHLHLTVGTVKTHIGRLLAKLPARDRAQLVIAAYEAGLVTVPDDHR</sequence>
<reference evidence="8" key="1">
    <citation type="submission" date="2021-01" db="EMBL/GenBank/DDBJ databases">
        <title>Whole genome shotgun sequence of Sphaerisporangium rufum NBRC 109079.</title>
        <authorList>
            <person name="Komaki H."/>
            <person name="Tamura T."/>
        </authorList>
    </citation>
    <scope>NUCLEOTIDE SEQUENCE</scope>
    <source>
        <strain evidence="8">NBRC 109079</strain>
    </source>
</reference>
<dbReference type="CDD" id="cd17535">
    <property type="entry name" value="REC_NarL-like"/>
    <property type="match status" value="1"/>
</dbReference>
<dbReference type="InterPro" id="IPR011006">
    <property type="entry name" value="CheY-like_superfamily"/>
</dbReference>
<dbReference type="GO" id="GO:0006355">
    <property type="term" value="P:regulation of DNA-templated transcription"/>
    <property type="evidence" value="ECO:0007669"/>
    <property type="project" value="InterPro"/>
</dbReference>
<dbReference type="InterPro" id="IPR058245">
    <property type="entry name" value="NreC/VraR/RcsB-like_REC"/>
</dbReference>
<dbReference type="PANTHER" id="PTHR43214">
    <property type="entry name" value="TWO-COMPONENT RESPONSE REGULATOR"/>
    <property type="match status" value="1"/>
</dbReference>
<evidence type="ECO:0000256" key="4">
    <source>
        <dbReference type="ARBA" id="ARBA00023163"/>
    </source>
</evidence>
<dbReference type="GO" id="GO:0003677">
    <property type="term" value="F:DNA binding"/>
    <property type="evidence" value="ECO:0007669"/>
    <property type="project" value="UniProtKB-KW"/>
</dbReference>
<evidence type="ECO:0000256" key="5">
    <source>
        <dbReference type="PROSITE-ProRule" id="PRU00169"/>
    </source>
</evidence>
<keyword evidence="1 5" id="KW-0597">Phosphoprotein</keyword>
<dbReference type="Pfam" id="PF00196">
    <property type="entry name" value="GerE"/>
    <property type="match status" value="1"/>
</dbReference>
<evidence type="ECO:0000259" key="7">
    <source>
        <dbReference type="PROSITE" id="PS50110"/>
    </source>
</evidence>
<evidence type="ECO:0000313" key="8">
    <source>
        <dbReference type="EMBL" id="GII77946.1"/>
    </source>
</evidence>
<name>A0A919R1C3_9ACTN</name>
<dbReference type="Proteomes" id="UP000655287">
    <property type="component" value="Unassembled WGS sequence"/>
</dbReference>
<feature type="modified residue" description="4-aspartylphosphate" evidence="5">
    <location>
        <position position="66"/>
    </location>
</feature>